<dbReference type="AlphaFoldDB" id="A0A0J1FLY1"/>
<evidence type="ECO:0000313" key="4">
    <source>
        <dbReference type="Proteomes" id="UP000036356"/>
    </source>
</evidence>
<accession>A0A0J1FLY1</accession>
<dbReference type="InterPro" id="IPR025711">
    <property type="entry name" value="PepSY"/>
</dbReference>
<sequence length="82" mass="9164">MSFMGPMNWGNTGSITVSEEQATKNAQDFVTKMGQEYSIGEPELAPGYYEFMIQKDGKDYAELDVNGYTGQVWYMKTGTDPS</sequence>
<evidence type="ECO:0000259" key="2">
    <source>
        <dbReference type="Pfam" id="PF03413"/>
    </source>
</evidence>
<evidence type="ECO:0000313" key="3">
    <source>
        <dbReference type="EMBL" id="KLU64470.1"/>
    </source>
</evidence>
<dbReference type="EMBL" id="LDZY01000014">
    <property type="protein sequence ID" value="KLU64470.1"/>
    <property type="molecule type" value="Genomic_DNA"/>
</dbReference>
<proteinExistence type="predicted"/>
<dbReference type="PATRIC" id="fig|476652.3.peg.3878"/>
<feature type="region of interest" description="Disordered" evidence="1">
    <location>
        <begin position="1"/>
        <end position="20"/>
    </location>
</feature>
<feature type="compositionally biased region" description="Polar residues" evidence="1">
    <location>
        <begin position="9"/>
        <end position="20"/>
    </location>
</feature>
<comment type="caution">
    <text evidence="3">The sequence shown here is derived from an EMBL/GenBank/DDBJ whole genome shotgun (WGS) entry which is preliminary data.</text>
</comment>
<name>A0A0J1FLY1_9FIRM</name>
<gene>
    <name evidence="3" type="ORF">DEAC_c36720</name>
</gene>
<evidence type="ECO:0000256" key="1">
    <source>
        <dbReference type="SAM" id="MobiDB-lite"/>
    </source>
</evidence>
<organism evidence="3 4">
    <name type="scientific">Desulfosporosinus acididurans</name>
    <dbReference type="NCBI Taxonomy" id="476652"/>
    <lineage>
        <taxon>Bacteria</taxon>
        <taxon>Bacillati</taxon>
        <taxon>Bacillota</taxon>
        <taxon>Clostridia</taxon>
        <taxon>Eubacteriales</taxon>
        <taxon>Desulfitobacteriaceae</taxon>
        <taxon>Desulfosporosinus</taxon>
    </lineage>
</organism>
<dbReference type="Pfam" id="PF03413">
    <property type="entry name" value="PepSY"/>
    <property type="match status" value="1"/>
</dbReference>
<dbReference type="STRING" id="476652.DEAC_c36720"/>
<reference evidence="3 4" key="1">
    <citation type="submission" date="2015-06" db="EMBL/GenBank/DDBJ databases">
        <title>Draft genome of the moderately acidophilic sulfate reducer Candidatus Desulfosporosinus acididurans strain M1.</title>
        <authorList>
            <person name="Poehlein A."/>
            <person name="Petzsch P."/>
            <person name="Johnson B.D."/>
            <person name="Schloemann M."/>
            <person name="Daniel R."/>
            <person name="Muehling M."/>
        </authorList>
    </citation>
    <scope>NUCLEOTIDE SEQUENCE [LARGE SCALE GENOMIC DNA]</scope>
    <source>
        <strain evidence="3 4">M1</strain>
    </source>
</reference>
<feature type="domain" description="PepSY" evidence="2">
    <location>
        <begin position="17"/>
        <end position="72"/>
    </location>
</feature>
<protein>
    <recommendedName>
        <fullName evidence="2">PepSY domain-containing protein</fullName>
    </recommendedName>
</protein>
<keyword evidence="4" id="KW-1185">Reference proteome</keyword>
<dbReference type="Proteomes" id="UP000036356">
    <property type="component" value="Unassembled WGS sequence"/>
</dbReference>